<dbReference type="AlphaFoldDB" id="A0A699YMM8"/>
<evidence type="ECO:0000313" key="3">
    <source>
        <dbReference type="Proteomes" id="UP000485058"/>
    </source>
</evidence>
<comment type="caution">
    <text evidence="2">The sequence shown here is derived from an EMBL/GenBank/DDBJ whole genome shotgun (WGS) entry which is preliminary data.</text>
</comment>
<protein>
    <submittedName>
        <fullName evidence="2">Uncharacterized protein</fullName>
    </submittedName>
</protein>
<dbReference type="EMBL" id="BLLF01000088">
    <property type="protein sequence ID" value="GFH07329.1"/>
    <property type="molecule type" value="Genomic_DNA"/>
</dbReference>
<feature type="region of interest" description="Disordered" evidence="1">
    <location>
        <begin position="195"/>
        <end position="214"/>
    </location>
</feature>
<gene>
    <name evidence="2" type="ORF">HaLaN_02115</name>
</gene>
<reference evidence="2 3" key="1">
    <citation type="submission" date="2020-02" db="EMBL/GenBank/DDBJ databases">
        <title>Draft genome sequence of Haematococcus lacustris strain NIES-144.</title>
        <authorList>
            <person name="Morimoto D."/>
            <person name="Nakagawa S."/>
            <person name="Yoshida T."/>
            <person name="Sawayama S."/>
        </authorList>
    </citation>
    <scope>NUCLEOTIDE SEQUENCE [LARGE SCALE GENOMIC DNA]</scope>
    <source>
        <strain evidence="2 3">NIES-144</strain>
    </source>
</reference>
<proteinExistence type="predicted"/>
<accession>A0A699YMM8</accession>
<organism evidence="2 3">
    <name type="scientific">Haematococcus lacustris</name>
    <name type="common">Green alga</name>
    <name type="synonym">Haematococcus pluvialis</name>
    <dbReference type="NCBI Taxonomy" id="44745"/>
    <lineage>
        <taxon>Eukaryota</taxon>
        <taxon>Viridiplantae</taxon>
        <taxon>Chlorophyta</taxon>
        <taxon>core chlorophytes</taxon>
        <taxon>Chlorophyceae</taxon>
        <taxon>CS clade</taxon>
        <taxon>Chlamydomonadales</taxon>
        <taxon>Haematococcaceae</taxon>
        <taxon>Haematococcus</taxon>
    </lineage>
</organism>
<evidence type="ECO:0000313" key="2">
    <source>
        <dbReference type="EMBL" id="GFH07329.1"/>
    </source>
</evidence>
<sequence>MYSQQLPELQVHNATVAAAVHKTGTVHSTDAGNVNLTARSVALELMPTHRTQPEAAATGLGTVPGPLAQPRPEGACAGAGTAISRTAAWVASGGTTLDVENTGLTAGQAPACLPVEYHEVSGKPLAQVDTLYAASGTAGSPVIFTSQQIVQHPVVTAADLGVLLQTSCMDDVKTGGAAHSANSPTSSAGQLNEWQHQGASIKADLPPKAWPQPG</sequence>
<keyword evidence="3" id="KW-1185">Reference proteome</keyword>
<evidence type="ECO:0000256" key="1">
    <source>
        <dbReference type="SAM" id="MobiDB-lite"/>
    </source>
</evidence>
<name>A0A699YMM8_HAELA</name>
<dbReference type="Proteomes" id="UP000485058">
    <property type="component" value="Unassembled WGS sequence"/>
</dbReference>